<feature type="binding site" evidence="8">
    <location>
        <position position="40"/>
    </location>
    <ligand>
        <name>Mg(2+)</name>
        <dbReference type="ChEBI" id="CHEBI:18420"/>
    </ligand>
</feature>
<dbReference type="Gene3D" id="3.20.20.70">
    <property type="entry name" value="Aldolase class I"/>
    <property type="match status" value="1"/>
</dbReference>
<evidence type="ECO:0000256" key="2">
    <source>
        <dbReference type="ARBA" id="ARBA00022691"/>
    </source>
</evidence>
<dbReference type="SUPFAM" id="SSF102114">
    <property type="entry name" value="Radical SAM enzymes"/>
    <property type="match status" value="1"/>
</dbReference>
<dbReference type="PANTHER" id="PTHR42836:SF1">
    <property type="entry name" value="7-CARBOXY-7-DEAZAGUANINE SYNTHASE"/>
    <property type="match status" value="1"/>
</dbReference>
<feature type="binding site" evidence="8">
    <location>
        <begin position="37"/>
        <end position="39"/>
    </location>
    <ligand>
        <name>S-adenosyl-L-methionine</name>
        <dbReference type="ChEBI" id="CHEBI:59789"/>
    </ligand>
</feature>
<dbReference type="PIRSF" id="PIRSF000370">
    <property type="entry name" value="QueE"/>
    <property type="match status" value="1"/>
</dbReference>
<comment type="catalytic activity">
    <reaction evidence="8">
        <text>6-carboxy-5,6,7,8-tetrahydropterin + H(+) = 7-carboxy-7-carbaguanine + NH4(+)</text>
        <dbReference type="Rhea" id="RHEA:27974"/>
        <dbReference type="ChEBI" id="CHEBI:15378"/>
        <dbReference type="ChEBI" id="CHEBI:28938"/>
        <dbReference type="ChEBI" id="CHEBI:61032"/>
        <dbReference type="ChEBI" id="CHEBI:61036"/>
        <dbReference type="EC" id="4.3.99.3"/>
    </reaction>
</comment>
<protein>
    <recommendedName>
        <fullName evidence="8">7-carboxy-7-deazaguanine synthase</fullName>
        <shortName evidence="8">CDG synthase</shortName>
        <ecNumber evidence="8">4.3.99.3</ecNumber>
    </recommendedName>
    <alternativeName>
        <fullName evidence="8">Queuosine biosynthesis protein QueE</fullName>
    </alternativeName>
</protein>
<comment type="function">
    <text evidence="8">Catalyzes the complex heterocyclic radical-mediated conversion of 6-carboxy-5,6,7,8-tetrahydropterin (CPH4) to 7-carboxy-7-deazaguanine (CDG), a step common to the biosynthetic pathways of all 7-deazapurine-containing compounds.</text>
</comment>
<dbReference type="GO" id="GO:0000287">
    <property type="term" value="F:magnesium ion binding"/>
    <property type="evidence" value="ECO:0007669"/>
    <property type="project" value="UniProtKB-UniRule"/>
</dbReference>
<keyword evidence="7 8" id="KW-0456">Lyase</keyword>
<keyword evidence="3 8" id="KW-0479">Metal-binding</keyword>
<dbReference type="RefSeq" id="WP_046500047.1">
    <property type="nucleotide sequence ID" value="NZ_CGIH01000052.1"/>
</dbReference>
<dbReference type="UniPathway" id="UPA00391"/>
<dbReference type="PANTHER" id="PTHR42836">
    <property type="entry name" value="7-CARBOXY-7-DEAZAGUANINE SYNTHASE"/>
    <property type="match status" value="1"/>
</dbReference>
<comment type="similarity">
    <text evidence="8">Belongs to the radical SAM superfamily. 7-carboxy-7-deazaguanine synthase family.</text>
</comment>
<dbReference type="Pfam" id="PF04055">
    <property type="entry name" value="Radical_SAM"/>
    <property type="match status" value="1"/>
</dbReference>
<feature type="binding site" evidence="8">
    <location>
        <position position="35"/>
    </location>
    <ligand>
        <name>[4Fe-4S] cluster</name>
        <dbReference type="ChEBI" id="CHEBI:49883"/>
        <note>4Fe-4S-S-AdoMet</note>
    </ligand>
</feature>
<dbReference type="Proteomes" id="UP000045545">
    <property type="component" value="Unassembled WGS sequence"/>
</dbReference>
<comment type="pathway">
    <text evidence="8">Purine metabolism; 7-cyano-7-deazaguanine biosynthesis.</text>
</comment>
<sequence length="225" mass="25273">MYPVIEIFGPTIQGEGIWQGSRTMFVRLAGCDYRCRWCDTSYALETAAAKRLTPQEIVSQLKILASYCKTVTLTGGNPCVHMLEPLITTLRAEDYEIHLETQGSLWQDSLKMVDMINLSPKAPSSGMQQNQSTLAEFVSQARSLQLKIIILTDADYAYARELHQQYPDIPMVLQVCNEPGQDNYESLMSKYRALVNKLTLDSSISDNVRALPQLHVLAWGNRPGV</sequence>
<dbReference type="AlphaFoldDB" id="A0A0E4C9R0"/>
<reference evidence="10 11" key="1">
    <citation type="submission" date="2015-03" db="EMBL/GenBank/DDBJ databases">
        <authorList>
            <person name="Murphy D."/>
        </authorList>
    </citation>
    <scope>NUCLEOTIDE SEQUENCE [LARGE SCALE GENOMIC DNA]</scope>
    <source>
        <strain evidence="10 11">OL-4</strain>
    </source>
</reference>
<dbReference type="GO" id="GO:1904047">
    <property type="term" value="F:S-adenosyl-L-methionine binding"/>
    <property type="evidence" value="ECO:0007669"/>
    <property type="project" value="UniProtKB-UniRule"/>
</dbReference>
<feature type="binding site" evidence="8">
    <location>
        <position position="74"/>
    </location>
    <ligand>
        <name>substrate</name>
    </ligand>
</feature>
<evidence type="ECO:0000313" key="11">
    <source>
        <dbReference type="Proteomes" id="UP000045545"/>
    </source>
</evidence>
<feature type="binding site" evidence="8">
    <location>
        <begin position="119"/>
        <end position="121"/>
    </location>
    <ligand>
        <name>S-adenosyl-L-methionine</name>
        <dbReference type="ChEBI" id="CHEBI:59789"/>
    </ligand>
</feature>
<evidence type="ECO:0000256" key="1">
    <source>
        <dbReference type="ARBA" id="ARBA00022485"/>
    </source>
</evidence>
<dbReference type="GO" id="GO:0008616">
    <property type="term" value="P:tRNA queuosine(34) biosynthetic process"/>
    <property type="evidence" value="ECO:0007669"/>
    <property type="project" value="UniProtKB-UniRule"/>
</dbReference>
<dbReference type="GO" id="GO:0016840">
    <property type="term" value="F:carbon-nitrogen lyase activity"/>
    <property type="evidence" value="ECO:0007669"/>
    <property type="project" value="UniProtKB-UniRule"/>
</dbReference>
<evidence type="ECO:0000256" key="8">
    <source>
        <dbReference type="HAMAP-Rule" id="MF_00917"/>
    </source>
</evidence>
<feature type="binding site" evidence="8">
    <location>
        <position position="27"/>
    </location>
    <ligand>
        <name>substrate</name>
    </ligand>
</feature>
<evidence type="ECO:0000259" key="9">
    <source>
        <dbReference type="PROSITE" id="PS51918"/>
    </source>
</evidence>
<keyword evidence="2 8" id="KW-0949">S-adenosyl-L-methionine</keyword>
<dbReference type="EMBL" id="CGIH01000052">
    <property type="protein sequence ID" value="CFY09963.1"/>
    <property type="molecule type" value="Genomic_DNA"/>
</dbReference>
<keyword evidence="4 8" id="KW-0460">Magnesium</keyword>
<dbReference type="InterPro" id="IPR013785">
    <property type="entry name" value="Aldolase_TIM"/>
</dbReference>
<dbReference type="SFLD" id="SFLDS00029">
    <property type="entry name" value="Radical_SAM"/>
    <property type="match status" value="1"/>
</dbReference>
<feature type="binding site" evidence="8">
    <location>
        <begin position="12"/>
        <end position="14"/>
    </location>
    <ligand>
        <name>substrate</name>
    </ligand>
</feature>
<accession>A0A0E4C9R0</accession>
<evidence type="ECO:0000313" key="10">
    <source>
        <dbReference type="EMBL" id="CFY09963.1"/>
    </source>
</evidence>
<dbReference type="PROSITE" id="PS51918">
    <property type="entry name" value="RADICAL_SAM"/>
    <property type="match status" value="1"/>
</dbReference>
<dbReference type="InterPro" id="IPR017742">
    <property type="entry name" value="Deazaguanine_synth"/>
</dbReference>
<dbReference type="OrthoDB" id="9792276at2"/>
<feature type="binding site" evidence="8">
    <location>
        <position position="76"/>
    </location>
    <ligand>
        <name>S-adenosyl-L-methionine</name>
        <dbReference type="ChEBI" id="CHEBI:59789"/>
    </ligand>
</feature>
<gene>
    <name evidence="8" type="primary">queE</name>
    <name evidence="10" type="ORF">2737</name>
</gene>
<proteinExistence type="inferred from homology"/>
<dbReference type="HAMAP" id="MF_00917">
    <property type="entry name" value="QueE"/>
    <property type="match status" value="1"/>
</dbReference>
<dbReference type="GO" id="GO:0051539">
    <property type="term" value="F:4 iron, 4 sulfur cluster binding"/>
    <property type="evidence" value="ECO:0007669"/>
    <property type="project" value="UniProtKB-UniRule"/>
</dbReference>
<comment type="subunit">
    <text evidence="8">Homodimer.</text>
</comment>
<evidence type="ECO:0000256" key="7">
    <source>
        <dbReference type="ARBA" id="ARBA00023239"/>
    </source>
</evidence>
<dbReference type="InterPro" id="IPR058240">
    <property type="entry name" value="rSAM_sf"/>
</dbReference>
<comment type="cofactor">
    <cofactor evidence="8">
        <name>Mg(2+)</name>
        <dbReference type="ChEBI" id="CHEBI:18420"/>
    </cofactor>
</comment>
<evidence type="ECO:0000256" key="3">
    <source>
        <dbReference type="ARBA" id="ARBA00022723"/>
    </source>
</evidence>
<comment type="caution">
    <text evidence="8">Lacks conserved residue(s) required for the propagation of feature annotation.</text>
</comment>
<name>A0A0E4C9R0_9FIRM</name>
<evidence type="ECO:0000256" key="6">
    <source>
        <dbReference type="ARBA" id="ARBA00023014"/>
    </source>
</evidence>
<feature type="binding site" evidence="8">
    <location>
        <position position="31"/>
    </location>
    <ligand>
        <name>[4Fe-4S] cluster</name>
        <dbReference type="ChEBI" id="CHEBI:49883"/>
        <note>4Fe-4S-S-AdoMet</note>
    </ligand>
</feature>
<comment type="cofactor">
    <cofactor evidence="8">
        <name>S-adenosyl-L-methionine</name>
        <dbReference type="ChEBI" id="CHEBI:59789"/>
    </cofactor>
    <text evidence="8">Binds 1 S-adenosyl-L-methionine per subunit.</text>
</comment>
<dbReference type="NCBIfam" id="TIGR03365">
    <property type="entry name" value="Bsubt_queE"/>
    <property type="match status" value="1"/>
</dbReference>
<keyword evidence="5 8" id="KW-0408">Iron</keyword>
<dbReference type="InterPro" id="IPR007197">
    <property type="entry name" value="rSAM"/>
</dbReference>
<comment type="cofactor">
    <cofactor evidence="8">
        <name>[4Fe-4S] cluster</name>
        <dbReference type="ChEBI" id="CHEBI:49883"/>
    </cofactor>
    <text evidence="8">Binds 1 [4Fe-4S] cluster. The cluster is coordinated with 3 cysteines and an exchangeable S-adenosyl-L-methionine.</text>
</comment>
<keyword evidence="1 8" id="KW-0004">4Fe-4S</keyword>
<dbReference type="InterPro" id="IPR024924">
    <property type="entry name" value="7-CO-7-deazaguanine_synth-like"/>
</dbReference>
<keyword evidence="11" id="KW-1185">Reference proteome</keyword>
<keyword evidence="6 8" id="KW-0411">Iron-sulfur</keyword>
<feature type="binding site" evidence="8">
    <location>
        <position position="38"/>
    </location>
    <ligand>
        <name>[4Fe-4S] cluster</name>
        <dbReference type="ChEBI" id="CHEBI:49883"/>
        <note>4Fe-4S-S-AdoMet</note>
    </ligand>
</feature>
<organism evidence="10 11">
    <name type="scientific">Syntrophomonas zehnderi OL-4</name>
    <dbReference type="NCBI Taxonomy" id="690567"/>
    <lineage>
        <taxon>Bacteria</taxon>
        <taxon>Bacillati</taxon>
        <taxon>Bacillota</taxon>
        <taxon>Clostridia</taxon>
        <taxon>Eubacteriales</taxon>
        <taxon>Syntrophomonadaceae</taxon>
        <taxon>Syntrophomonas</taxon>
    </lineage>
</organism>
<evidence type="ECO:0000256" key="5">
    <source>
        <dbReference type="ARBA" id="ARBA00023004"/>
    </source>
</evidence>
<dbReference type="STRING" id="690567.2737"/>
<feature type="domain" description="Radical SAM core" evidence="9">
    <location>
        <begin position="18"/>
        <end position="221"/>
    </location>
</feature>
<dbReference type="EC" id="4.3.99.3" evidence="8"/>
<evidence type="ECO:0000256" key="4">
    <source>
        <dbReference type="ARBA" id="ARBA00022842"/>
    </source>
</evidence>
<keyword evidence="8" id="KW-0671">Queuosine biosynthesis</keyword>